<evidence type="ECO:0000313" key="3">
    <source>
        <dbReference type="EMBL" id="MBL3656142.1"/>
    </source>
</evidence>
<dbReference type="RefSeq" id="WP_202243936.1">
    <property type="nucleotide sequence ID" value="NZ_JAESIY010000004.1"/>
</dbReference>
<evidence type="ECO:0000256" key="2">
    <source>
        <dbReference type="ARBA" id="ARBA00022649"/>
    </source>
</evidence>
<dbReference type="GO" id="GO:0006355">
    <property type="term" value="P:regulation of DNA-templated transcription"/>
    <property type="evidence" value="ECO:0007669"/>
    <property type="project" value="InterPro"/>
</dbReference>
<dbReference type="CDD" id="cd22231">
    <property type="entry name" value="RHH_NikR_HicB-like"/>
    <property type="match status" value="1"/>
</dbReference>
<gene>
    <name evidence="3" type="ORF">JL102_08375</name>
</gene>
<dbReference type="SUPFAM" id="SSF47598">
    <property type="entry name" value="Ribbon-helix-helix"/>
    <property type="match status" value="1"/>
</dbReference>
<organism evidence="3 4">
    <name type="scientific">Fulvivirga sediminis</name>
    <dbReference type="NCBI Taxonomy" id="2803949"/>
    <lineage>
        <taxon>Bacteria</taxon>
        <taxon>Pseudomonadati</taxon>
        <taxon>Bacteroidota</taxon>
        <taxon>Cytophagia</taxon>
        <taxon>Cytophagales</taxon>
        <taxon>Fulvivirgaceae</taxon>
        <taxon>Fulvivirga</taxon>
    </lineage>
</organism>
<dbReference type="NCBIfam" id="TIGR02606">
    <property type="entry name" value="antidote_CC2985"/>
    <property type="match status" value="1"/>
</dbReference>
<dbReference type="Pfam" id="PF03693">
    <property type="entry name" value="ParD_antitoxin"/>
    <property type="match status" value="1"/>
</dbReference>
<dbReference type="AlphaFoldDB" id="A0A937K101"/>
<reference evidence="3" key="1">
    <citation type="submission" date="2021-01" db="EMBL/GenBank/DDBJ databases">
        <title>Fulvivirga kasyanovii gen. nov., sp nov., a novel member of the phylum Bacteroidetes isolated from seawater in a mussel farm.</title>
        <authorList>
            <person name="Zhao L.-H."/>
            <person name="Wang Z.-J."/>
        </authorList>
    </citation>
    <scope>NUCLEOTIDE SEQUENCE</scope>
    <source>
        <strain evidence="3">2943</strain>
    </source>
</reference>
<dbReference type="Proteomes" id="UP000659388">
    <property type="component" value="Unassembled WGS sequence"/>
</dbReference>
<proteinExistence type="inferred from homology"/>
<keyword evidence="4" id="KW-1185">Reference proteome</keyword>
<evidence type="ECO:0000256" key="1">
    <source>
        <dbReference type="ARBA" id="ARBA00008580"/>
    </source>
</evidence>
<dbReference type="EMBL" id="JAESIY010000004">
    <property type="protein sequence ID" value="MBL3656142.1"/>
    <property type="molecule type" value="Genomic_DNA"/>
</dbReference>
<protein>
    <submittedName>
        <fullName evidence="3">Type II toxin-antitoxin system ParD family antitoxin</fullName>
    </submittedName>
</protein>
<dbReference type="Gene3D" id="6.10.10.120">
    <property type="entry name" value="Antitoxin ParD1-like"/>
    <property type="match status" value="1"/>
</dbReference>
<dbReference type="PANTHER" id="PTHR36582">
    <property type="entry name" value="ANTITOXIN PARD"/>
    <property type="match status" value="1"/>
</dbReference>
<dbReference type="PANTHER" id="PTHR36582:SF2">
    <property type="entry name" value="ANTITOXIN PARD"/>
    <property type="match status" value="1"/>
</dbReference>
<comment type="similarity">
    <text evidence="1">Belongs to the ParD antitoxin family.</text>
</comment>
<sequence length="82" mass="9072">MSKNTSISLGDYFDNFVKNSISEGRFKNASEVIRAGLRLLEEEENKALSLKKAIQDGIDSGIAEDFAPSTYLQQLKASKTNE</sequence>
<accession>A0A937K101</accession>
<dbReference type="InterPro" id="IPR038296">
    <property type="entry name" value="ParD_sf"/>
</dbReference>
<name>A0A937K101_9BACT</name>
<comment type="caution">
    <text evidence="3">The sequence shown here is derived from an EMBL/GenBank/DDBJ whole genome shotgun (WGS) entry which is preliminary data.</text>
</comment>
<evidence type="ECO:0000313" key="4">
    <source>
        <dbReference type="Proteomes" id="UP000659388"/>
    </source>
</evidence>
<keyword evidence="2" id="KW-1277">Toxin-antitoxin system</keyword>
<dbReference type="InterPro" id="IPR010985">
    <property type="entry name" value="Ribbon_hlx_hlx"/>
</dbReference>
<dbReference type="InterPro" id="IPR022789">
    <property type="entry name" value="ParD"/>
</dbReference>